<dbReference type="Proteomes" id="UP001231915">
    <property type="component" value="Unassembled WGS sequence"/>
</dbReference>
<dbReference type="InterPro" id="IPR029055">
    <property type="entry name" value="Ntn_hydrolases_N"/>
</dbReference>
<proteinExistence type="predicted"/>
<evidence type="ECO:0000313" key="1">
    <source>
        <dbReference type="EMBL" id="MDK2597931.1"/>
    </source>
</evidence>
<protein>
    <submittedName>
        <fullName evidence="1">Uncharacterized protein</fullName>
    </submittedName>
</protein>
<name>A0ABT7ES93_9GAMM</name>
<keyword evidence="2" id="KW-1185">Reference proteome</keyword>
<evidence type="ECO:0000313" key="2">
    <source>
        <dbReference type="Proteomes" id="UP001231915"/>
    </source>
</evidence>
<organism evidence="1 2">
    <name type="scientific">Pseudoalteromonas obscura</name>
    <dbReference type="NCBI Taxonomy" id="3048491"/>
    <lineage>
        <taxon>Bacteria</taxon>
        <taxon>Pseudomonadati</taxon>
        <taxon>Pseudomonadota</taxon>
        <taxon>Gammaproteobacteria</taxon>
        <taxon>Alteromonadales</taxon>
        <taxon>Pseudoalteromonadaceae</taxon>
        <taxon>Pseudoalteromonas</taxon>
    </lineage>
</organism>
<dbReference type="SUPFAM" id="SSF56235">
    <property type="entry name" value="N-terminal nucleophile aminohydrolases (Ntn hydrolases)"/>
    <property type="match status" value="1"/>
</dbReference>
<dbReference type="EMBL" id="JASJUT010000013">
    <property type="protein sequence ID" value="MDK2597931.1"/>
    <property type="molecule type" value="Genomic_DNA"/>
</dbReference>
<gene>
    <name evidence="1" type="ORF">QNM18_22965</name>
</gene>
<sequence length="168" mass="18122">MYSGVIPKARSNATLTTIAYSKDHAQIACDSQTTDGSVIVSNTTKKWFNTRCGSRVFSSGGTLDIYAFEQHYKKGAVLPATMSLVKYIRITPGRVFYGEVKGGVLKEEALTTSHAIGSGDKYAIAGFKLGIDAQAAVQLSSELDPQTNDNINTFCTKCARTIENCCCK</sequence>
<accession>A0ABT7ES93</accession>
<reference evidence="1 2" key="1">
    <citation type="submission" date="2023-05" db="EMBL/GenBank/DDBJ databases">
        <title>Pseudoalteromonas ardens sp. nov., Pseudoalteromonas obscura sp. nov., and Pseudoalteromonas umbrosa sp. nov., isolated from the coral Montipora capitata.</title>
        <authorList>
            <person name="Thomas E.M."/>
            <person name="Smith E.M."/>
            <person name="Papke E."/>
            <person name="Shlafstein M.D."/>
            <person name="Oline D.K."/>
            <person name="Videau P."/>
            <person name="Saw J.H."/>
            <person name="Strangman W.K."/>
            <person name="Ushijima B."/>
        </authorList>
    </citation>
    <scope>NUCLEOTIDE SEQUENCE [LARGE SCALE GENOMIC DNA]</scope>
    <source>
        <strain evidence="1 2">P94</strain>
    </source>
</reference>
<dbReference type="RefSeq" id="WP_284138561.1">
    <property type="nucleotide sequence ID" value="NZ_JASJUT010000013.1"/>
</dbReference>
<comment type="caution">
    <text evidence="1">The sequence shown here is derived from an EMBL/GenBank/DDBJ whole genome shotgun (WGS) entry which is preliminary data.</text>
</comment>